<dbReference type="AlphaFoldDB" id="A0A544QM63"/>
<dbReference type="EMBL" id="SESI01000003">
    <property type="protein sequence ID" value="TQQ79643.1"/>
    <property type="molecule type" value="Genomic_DNA"/>
</dbReference>
<dbReference type="InterPro" id="IPR023198">
    <property type="entry name" value="PGP-like_dom2"/>
</dbReference>
<protein>
    <submittedName>
        <fullName evidence="2">HAD family hydrolase</fullName>
    </submittedName>
</protein>
<proteinExistence type="predicted"/>
<dbReference type="GO" id="GO:0008967">
    <property type="term" value="F:phosphoglycolate phosphatase activity"/>
    <property type="evidence" value="ECO:0007669"/>
    <property type="project" value="TreeGrafter"/>
</dbReference>
<sequence>MVTDEYDFWLFDLDGTVIDAEWGYIRDIFDRVGQRLDRRFTDREAEILWHGLGGPRNTTLTEWGIDPDPFWAAFREIEEPQARAEATYLHDDAAALLRTVDDRSTPVGLVTHCQEFLTEPVLHQLDIADWFDVVVCCTDELGWKPDPEPVRQAMAGLGVDDDHHGALVGDAAVDIGAAWNAGLDGVHVERHGHDTRGRCVLGDYRVKTLDSLLAAPATDGGVAESPDGVAEAADDAIDRGDDATDP</sequence>
<feature type="region of interest" description="Disordered" evidence="1">
    <location>
        <begin position="217"/>
        <end position="246"/>
    </location>
</feature>
<dbReference type="RefSeq" id="WP_142444231.1">
    <property type="nucleotide sequence ID" value="NZ_SESI01000003.1"/>
</dbReference>
<dbReference type="GO" id="GO:0006281">
    <property type="term" value="P:DNA repair"/>
    <property type="evidence" value="ECO:0007669"/>
    <property type="project" value="TreeGrafter"/>
</dbReference>
<dbReference type="SFLD" id="SFLDG01129">
    <property type="entry name" value="C1.5:_HAD__Beta-PGM__Phosphata"/>
    <property type="match status" value="1"/>
</dbReference>
<dbReference type="PANTHER" id="PTHR43434">
    <property type="entry name" value="PHOSPHOGLYCOLATE PHOSPHATASE"/>
    <property type="match status" value="1"/>
</dbReference>
<dbReference type="Gene3D" id="1.10.150.240">
    <property type="entry name" value="Putative phosphatase, domain 2"/>
    <property type="match status" value="1"/>
</dbReference>
<keyword evidence="3" id="KW-1185">Reference proteome</keyword>
<comment type="caution">
    <text evidence="2">The sequence shown here is derived from an EMBL/GenBank/DDBJ whole genome shotgun (WGS) entry which is preliminary data.</text>
</comment>
<dbReference type="Pfam" id="PF13419">
    <property type="entry name" value="HAD_2"/>
    <property type="match status" value="1"/>
</dbReference>
<dbReference type="InterPro" id="IPR023214">
    <property type="entry name" value="HAD_sf"/>
</dbReference>
<reference evidence="2 3" key="1">
    <citation type="submission" date="2019-02" db="EMBL/GenBank/DDBJ databases">
        <title>Halonotius sp. a new haloqrchaeon isolated from saline water.</title>
        <authorList>
            <person name="Duran-Viseras A."/>
            <person name="Sanchez-Porro C."/>
            <person name="Ventosa A."/>
        </authorList>
    </citation>
    <scope>NUCLEOTIDE SEQUENCE [LARGE SCALE GENOMIC DNA]</scope>
    <source>
        <strain evidence="2 3">F9-27</strain>
    </source>
</reference>
<dbReference type="InterPro" id="IPR050155">
    <property type="entry name" value="HAD-like_hydrolase_sf"/>
</dbReference>
<name>A0A544QM63_9EURY</name>
<feature type="compositionally biased region" description="Basic and acidic residues" evidence="1">
    <location>
        <begin position="236"/>
        <end position="246"/>
    </location>
</feature>
<gene>
    <name evidence="2" type="ORF">EWF95_11585</name>
</gene>
<organism evidence="2 3">
    <name type="scientific">Halonotius roseus</name>
    <dbReference type="NCBI Taxonomy" id="2511997"/>
    <lineage>
        <taxon>Archaea</taxon>
        <taxon>Methanobacteriati</taxon>
        <taxon>Methanobacteriota</taxon>
        <taxon>Stenosarchaea group</taxon>
        <taxon>Halobacteria</taxon>
        <taxon>Halobacteriales</taxon>
        <taxon>Haloferacaceae</taxon>
        <taxon>Halonotius</taxon>
    </lineage>
</organism>
<dbReference type="InterPro" id="IPR041492">
    <property type="entry name" value="HAD_2"/>
</dbReference>
<dbReference type="SUPFAM" id="SSF56784">
    <property type="entry name" value="HAD-like"/>
    <property type="match status" value="1"/>
</dbReference>
<evidence type="ECO:0000313" key="3">
    <source>
        <dbReference type="Proteomes" id="UP000315385"/>
    </source>
</evidence>
<evidence type="ECO:0000256" key="1">
    <source>
        <dbReference type="SAM" id="MobiDB-lite"/>
    </source>
</evidence>
<dbReference type="OrthoDB" id="31229at2157"/>
<dbReference type="InterPro" id="IPR036412">
    <property type="entry name" value="HAD-like_sf"/>
</dbReference>
<accession>A0A544QM63</accession>
<dbReference type="Gene3D" id="3.40.50.1000">
    <property type="entry name" value="HAD superfamily/HAD-like"/>
    <property type="match status" value="1"/>
</dbReference>
<dbReference type="SFLD" id="SFLDS00003">
    <property type="entry name" value="Haloacid_Dehalogenase"/>
    <property type="match status" value="1"/>
</dbReference>
<dbReference type="Proteomes" id="UP000315385">
    <property type="component" value="Unassembled WGS sequence"/>
</dbReference>
<dbReference type="PANTHER" id="PTHR43434:SF1">
    <property type="entry name" value="PHOSPHOGLYCOLATE PHOSPHATASE"/>
    <property type="match status" value="1"/>
</dbReference>
<keyword evidence="2" id="KW-0378">Hydrolase</keyword>
<evidence type="ECO:0000313" key="2">
    <source>
        <dbReference type="EMBL" id="TQQ79643.1"/>
    </source>
</evidence>